<keyword evidence="5" id="KW-0539">Nucleus</keyword>
<dbReference type="InterPro" id="IPR002857">
    <property type="entry name" value="Znf_CXXC"/>
</dbReference>
<evidence type="ECO:0000313" key="10">
    <source>
        <dbReference type="EMBL" id="CAD7205380.1"/>
    </source>
</evidence>
<feature type="compositionally biased region" description="Acidic residues" evidence="7">
    <location>
        <begin position="698"/>
        <end position="710"/>
    </location>
</feature>
<keyword evidence="2" id="KW-0479">Metal-binding</keyword>
<feature type="region of interest" description="Disordered" evidence="7">
    <location>
        <begin position="261"/>
        <end position="283"/>
    </location>
</feature>
<feature type="domain" description="BAH" evidence="8">
    <location>
        <begin position="755"/>
        <end position="798"/>
    </location>
</feature>
<evidence type="ECO:0000259" key="8">
    <source>
        <dbReference type="PROSITE" id="PS51038"/>
    </source>
</evidence>
<evidence type="ECO:0000259" key="9">
    <source>
        <dbReference type="PROSITE" id="PS51058"/>
    </source>
</evidence>
<organism evidence="10">
    <name type="scientific">Timema douglasi</name>
    <name type="common">Walking stick</name>
    <dbReference type="NCBI Taxonomy" id="61478"/>
    <lineage>
        <taxon>Eukaryota</taxon>
        <taxon>Metazoa</taxon>
        <taxon>Ecdysozoa</taxon>
        <taxon>Arthropoda</taxon>
        <taxon>Hexapoda</taxon>
        <taxon>Insecta</taxon>
        <taxon>Pterygota</taxon>
        <taxon>Neoptera</taxon>
        <taxon>Polyneoptera</taxon>
        <taxon>Phasmatodea</taxon>
        <taxon>Timematodea</taxon>
        <taxon>Timematoidea</taxon>
        <taxon>Timematidae</taxon>
        <taxon>Timema</taxon>
    </lineage>
</organism>
<dbReference type="PROSITE" id="PS51038">
    <property type="entry name" value="BAH"/>
    <property type="match status" value="1"/>
</dbReference>
<evidence type="ECO:0000256" key="3">
    <source>
        <dbReference type="ARBA" id="ARBA00022771"/>
    </source>
</evidence>
<proteinExistence type="predicted"/>
<dbReference type="GO" id="GO:0005634">
    <property type="term" value="C:nucleus"/>
    <property type="evidence" value="ECO:0007669"/>
    <property type="project" value="UniProtKB-SubCell"/>
</dbReference>
<dbReference type="Gene3D" id="1.10.10.2230">
    <property type="match status" value="1"/>
</dbReference>
<protein>
    <submittedName>
        <fullName evidence="10">Uncharacterized protein</fullName>
    </submittedName>
</protein>
<dbReference type="GO" id="GO:0003677">
    <property type="term" value="F:DNA binding"/>
    <property type="evidence" value="ECO:0007669"/>
    <property type="project" value="InterPro"/>
</dbReference>
<dbReference type="PROSITE" id="PS51058">
    <property type="entry name" value="ZF_CXXC"/>
    <property type="match status" value="1"/>
</dbReference>
<gene>
    <name evidence="10" type="ORF">TDIB3V08_LOCUS11532</name>
</gene>
<dbReference type="Pfam" id="PF02008">
    <property type="entry name" value="zf-CXXC"/>
    <property type="match status" value="1"/>
</dbReference>
<dbReference type="AlphaFoldDB" id="A0A7R8VXN4"/>
<evidence type="ECO:0000256" key="6">
    <source>
        <dbReference type="PROSITE-ProRule" id="PRU00509"/>
    </source>
</evidence>
<dbReference type="GO" id="GO:0003682">
    <property type="term" value="F:chromatin binding"/>
    <property type="evidence" value="ECO:0007669"/>
    <property type="project" value="InterPro"/>
</dbReference>
<dbReference type="Gene3D" id="2.30.30.490">
    <property type="match status" value="1"/>
</dbReference>
<keyword evidence="3 6" id="KW-0863">Zinc-finger</keyword>
<dbReference type="EMBL" id="OA574939">
    <property type="protein sequence ID" value="CAD7205380.1"/>
    <property type="molecule type" value="Genomic_DNA"/>
</dbReference>
<dbReference type="InterPro" id="IPR043151">
    <property type="entry name" value="BAH_sf"/>
</dbReference>
<name>A0A7R8VXN4_TIMDO</name>
<feature type="domain" description="CXXC-type" evidence="9">
    <location>
        <begin position="646"/>
        <end position="692"/>
    </location>
</feature>
<evidence type="ECO:0000256" key="4">
    <source>
        <dbReference type="ARBA" id="ARBA00022833"/>
    </source>
</evidence>
<feature type="region of interest" description="Disordered" evidence="7">
    <location>
        <begin position="697"/>
        <end position="721"/>
    </location>
</feature>
<evidence type="ECO:0000256" key="7">
    <source>
        <dbReference type="SAM" id="MobiDB-lite"/>
    </source>
</evidence>
<dbReference type="InterPro" id="IPR022702">
    <property type="entry name" value="Cytosine_MeTrfase1_RFD"/>
</dbReference>
<evidence type="ECO:0000256" key="2">
    <source>
        <dbReference type="ARBA" id="ARBA00022723"/>
    </source>
</evidence>
<feature type="region of interest" description="Disordered" evidence="7">
    <location>
        <begin position="325"/>
        <end position="350"/>
    </location>
</feature>
<sequence>MFMEQVGYLLKVVSSTNPVSLRSIYKSLLQWTPGSVPRSTLNSPNVSDIIYPRSSTSHVYARKKPSLPRQLSLDSMFSLRGSKRRNNNIADSPKKLFKRYTGDHGEKEYIDSANNIFTLPTSDHSEKEYKDSPNNLFTLPTIDYSEKDYIDLPNNIFTSPTSDHSEKEYIDSANNIFTLPTSDHSEKEYKDSPNNLFTLPTIDYSEKDYIDLPNNIFTSPTSDHSEKEYIDSANNIFTLPTSACSENMCKESGDSNAANLIEHSPITKTPTQADESEGGEREDEFKVNNCIEEEMNGKEVKADTKEDRVRSEVRDRSIPCEDVTQADKRIKLSHGDPKKPPKKIGRAPSKEHASRCSVCSQLLDSPELCMYQGHPNNAVEEFVALTDPRLSLFAGQEDNISEKDAVPQNKITHYSVYDKKGHLCPFDSGLIEENKLLYFSGYVKAIYEESSHPEGGVPAKDLGPINVWWISGLKGGEHPVVSFGTAYGKYVLMEPSAEYAPYMEAMKEKTFLCKLGIELLMAKPDTAYEDLLNQLQMTVPPVGLATLTEDNLLRHFQSVCDQVTRFDSLAEPEDTLLITSPCMGSLVILAGVDFNTRQKLRRTTRKVYNTRKTAENRWSGSTMTFLVQNMFETFFPDQLDKDAKDRGPRKRVCGGCEVCEQPECGSCAACKDMLKFGGTSHCKQACLVRRCPNMAIQDADDSDPEEEEEAPGPQDLPNQPINREILDVNIEVTWVGDPLTENRRTYYSGAIVGGQEIHPGDYVLIKPDKPSQPLYVAQVMYLFQSMLGVNMFHLQWFM</sequence>
<feature type="compositionally biased region" description="Basic and acidic residues" evidence="7">
    <location>
        <begin position="325"/>
        <end position="339"/>
    </location>
</feature>
<reference evidence="10" key="1">
    <citation type="submission" date="2020-11" db="EMBL/GenBank/DDBJ databases">
        <authorList>
            <person name="Tran Van P."/>
        </authorList>
    </citation>
    <scope>NUCLEOTIDE SEQUENCE</scope>
</reference>
<accession>A0A7R8VXN4</accession>
<dbReference type="GO" id="GO:0008270">
    <property type="term" value="F:zinc ion binding"/>
    <property type="evidence" value="ECO:0007669"/>
    <property type="project" value="UniProtKB-KW"/>
</dbReference>
<dbReference type="InterPro" id="IPR001025">
    <property type="entry name" value="BAH_dom"/>
</dbReference>
<keyword evidence="4" id="KW-0862">Zinc</keyword>
<comment type="subcellular location">
    <subcellularLocation>
        <location evidence="1">Nucleus</location>
    </subcellularLocation>
</comment>
<evidence type="ECO:0000256" key="5">
    <source>
        <dbReference type="ARBA" id="ARBA00023242"/>
    </source>
</evidence>
<evidence type="ECO:0000256" key="1">
    <source>
        <dbReference type="ARBA" id="ARBA00004123"/>
    </source>
</evidence>
<dbReference type="Pfam" id="PF12047">
    <property type="entry name" value="DNMT1-RFD"/>
    <property type="match status" value="1"/>
</dbReference>